<sequence>MTKELSALEYAIAEIMEIADGFGLDYYPMRYEICPADIIYTFGAYGMPTRFSHWSFGKMFNKMKMQYDFGLSKIYELVINSNPCYAFLLEGNSLIQNKLIVAHVLAHCDFFKNNMRFSNTNRDMVESMSATAERISQYELEYGAATVESFIDSVLGIQEHVDPQLIKPMRYDKRRQTEEKLRRAKESRSRNDASGRSAYDDLWALDEPAAESASGVKKGKADIVSFFPPEPEKDIVWFIQEYSETLEDWQRDIMSMLREEMLYFWPQMETKIMNEGWASYWHQRILRELDLTSDETIEFAKLNASVVQPSRQSLNPYYLGLKIFEDIERRWDRPTEEEIKRFAREPGKGREKIFEVRELDSDLSFLRSYLTKELVRDLDLYIFEKQGAEWKITDKSWENIRDQLVASRVNGGSPYIVVKDGDHQRNGELLLKHQYEGIELDLKYLERTLPYVFRLWGRPVHLETVVEGKTALFSYDGEKHYRKIL</sequence>
<keyword evidence="5" id="KW-1185">Reference proteome</keyword>
<dbReference type="RefSeq" id="WP_213656221.1">
    <property type="nucleotide sequence ID" value="NZ_BOSL01000016.1"/>
</dbReference>
<evidence type="ECO:0000256" key="1">
    <source>
        <dbReference type="SAM" id="MobiDB-lite"/>
    </source>
</evidence>
<organism evidence="4 5">
    <name type="scientific">Paenibacillus vini</name>
    <dbReference type="NCBI Taxonomy" id="1476024"/>
    <lineage>
        <taxon>Bacteria</taxon>
        <taxon>Bacillati</taxon>
        <taxon>Bacillota</taxon>
        <taxon>Bacilli</taxon>
        <taxon>Bacillales</taxon>
        <taxon>Paenibacillaceae</taxon>
        <taxon>Paenibacillus</taxon>
    </lineage>
</organism>
<dbReference type="PANTHER" id="PTHR30029">
    <property type="entry name" value="STAGE V SPORULATION PROTEIN R"/>
    <property type="match status" value="1"/>
</dbReference>
<dbReference type="Proteomes" id="UP000679992">
    <property type="component" value="Unassembled WGS sequence"/>
</dbReference>
<reference evidence="4 5" key="1">
    <citation type="submission" date="2021-03" db="EMBL/GenBank/DDBJ databases">
        <title>Antimicrobial resistance genes in bacteria isolated from Japanese honey, and their potential for conferring macrolide and lincosamide resistance in the American foulbrood pathogen Paenibacillus larvae.</title>
        <authorList>
            <person name="Okamoto M."/>
            <person name="Kumagai M."/>
            <person name="Kanamori H."/>
            <person name="Takamatsu D."/>
        </authorList>
    </citation>
    <scope>NUCLEOTIDE SEQUENCE [LARGE SCALE GENOMIC DNA]</scope>
    <source>
        <strain evidence="4 5">J42TS3</strain>
    </source>
</reference>
<name>A0ABQ4MGQ2_9BACL</name>
<dbReference type="InterPro" id="IPR057008">
    <property type="entry name" value="SpoVR-like_C"/>
</dbReference>
<dbReference type="InterPro" id="IPR056174">
    <property type="entry name" value="SpoVR_N"/>
</dbReference>
<proteinExistence type="predicted"/>
<gene>
    <name evidence="4" type="ORF">J42TS3_42070</name>
</gene>
<dbReference type="Pfam" id="PF24755">
    <property type="entry name" value="SpoVR_C"/>
    <property type="match status" value="1"/>
</dbReference>
<comment type="caution">
    <text evidence="4">The sequence shown here is derived from an EMBL/GenBank/DDBJ whole genome shotgun (WGS) entry which is preliminary data.</text>
</comment>
<dbReference type="InterPro" id="IPR007390">
    <property type="entry name" value="Spore_V_R"/>
</dbReference>
<feature type="domain" description="SpoVR protein-like N-terminal" evidence="2">
    <location>
        <begin position="4"/>
        <end position="411"/>
    </location>
</feature>
<dbReference type="PANTHER" id="PTHR30029:SF2">
    <property type="entry name" value="STAGE V SPORULATION PROTEIN R"/>
    <property type="match status" value="1"/>
</dbReference>
<feature type="domain" description="SpoVR-like C-terminal" evidence="3">
    <location>
        <begin position="414"/>
        <end position="465"/>
    </location>
</feature>
<dbReference type="EMBL" id="BOSL01000016">
    <property type="protein sequence ID" value="GIP55172.1"/>
    <property type="molecule type" value="Genomic_DNA"/>
</dbReference>
<evidence type="ECO:0000259" key="2">
    <source>
        <dbReference type="Pfam" id="PF04293"/>
    </source>
</evidence>
<dbReference type="Pfam" id="PF04293">
    <property type="entry name" value="SpoVR"/>
    <property type="match status" value="1"/>
</dbReference>
<evidence type="ECO:0000259" key="3">
    <source>
        <dbReference type="Pfam" id="PF24755"/>
    </source>
</evidence>
<evidence type="ECO:0000313" key="4">
    <source>
        <dbReference type="EMBL" id="GIP55172.1"/>
    </source>
</evidence>
<evidence type="ECO:0000313" key="5">
    <source>
        <dbReference type="Proteomes" id="UP000679992"/>
    </source>
</evidence>
<feature type="region of interest" description="Disordered" evidence="1">
    <location>
        <begin position="174"/>
        <end position="195"/>
    </location>
</feature>
<protein>
    <submittedName>
        <fullName evidence="4">Stage V sporulation protein R</fullName>
    </submittedName>
</protein>
<accession>A0ABQ4MGQ2</accession>
<feature type="compositionally biased region" description="Basic and acidic residues" evidence="1">
    <location>
        <begin position="174"/>
        <end position="193"/>
    </location>
</feature>